<proteinExistence type="predicted"/>
<dbReference type="AlphaFoldDB" id="A0A915KZH6"/>
<dbReference type="PROSITE" id="PS50106">
    <property type="entry name" value="PDZ"/>
    <property type="match status" value="1"/>
</dbReference>
<dbReference type="InterPro" id="IPR001478">
    <property type="entry name" value="PDZ"/>
</dbReference>
<evidence type="ECO:0000313" key="3">
    <source>
        <dbReference type="WBParaSite" id="nRc.2.0.1.t42917-RA"/>
    </source>
</evidence>
<organism evidence="2 3">
    <name type="scientific">Romanomermis culicivorax</name>
    <name type="common">Nematode worm</name>
    <dbReference type="NCBI Taxonomy" id="13658"/>
    <lineage>
        <taxon>Eukaryota</taxon>
        <taxon>Metazoa</taxon>
        <taxon>Ecdysozoa</taxon>
        <taxon>Nematoda</taxon>
        <taxon>Enoplea</taxon>
        <taxon>Dorylaimia</taxon>
        <taxon>Mermithida</taxon>
        <taxon>Mermithoidea</taxon>
        <taxon>Mermithidae</taxon>
        <taxon>Romanomermis</taxon>
    </lineage>
</organism>
<feature type="domain" description="PDZ" evidence="1">
    <location>
        <begin position="1"/>
        <end position="91"/>
    </location>
</feature>
<dbReference type="Proteomes" id="UP000887565">
    <property type="component" value="Unplaced"/>
</dbReference>
<evidence type="ECO:0000259" key="1">
    <source>
        <dbReference type="PROSITE" id="PS50106"/>
    </source>
</evidence>
<dbReference type="InterPro" id="IPR036034">
    <property type="entry name" value="PDZ_sf"/>
</dbReference>
<dbReference type="WBParaSite" id="nRc.2.0.1.t42917-RA">
    <property type="protein sequence ID" value="nRc.2.0.1.t42917-RA"/>
    <property type="gene ID" value="nRc.2.0.1.g42917"/>
</dbReference>
<protein>
    <submittedName>
        <fullName evidence="3">PDZ domain-containing protein</fullName>
    </submittedName>
</protein>
<dbReference type="SUPFAM" id="SSF50156">
    <property type="entry name" value="PDZ domain-like"/>
    <property type="match status" value="1"/>
</dbReference>
<keyword evidence="2" id="KW-1185">Reference proteome</keyword>
<dbReference type="Pfam" id="PF00595">
    <property type="entry name" value="PDZ"/>
    <property type="match status" value="1"/>
</dbReference>
<sequence>EKLGLGLCIECSKPDGPVDDVIVRVVEQAGPACPSRRCSASPSGETAAFIEIGDKILSLNGQPLKNMSKRECLDLFRRAPLSSTLMIGRRREEKVFDENKPWIKWKSLGSLELQSAYRKDENILQYANDRPTDALISERTLAEKTRVETDLVRVSLVYRKLRLICNEKPSTSSSDKNFAMINNNTQSCNFQSGQISASENQENAKICDDYPKLICKHSPTNSDDK</sequence>
<dbReference type="Gene3D" id="2.30.42.10">
    <property type="match status" value="1"/>
</dbReference>
<evidence type="ECO:0000313" key="2">
    <source>
        <dbReference type="Proteomes" id="UP000887565"/>
    </source>
</evidence>
<name>A0A915KZH6_ROMCU</name>
<reference evidence="3" key="1">
    <citation type="submission" date="2022-11" db="UniProtKB">
        <authorList>
            <consortium name="WormBaseParasite"/>
        </authorList>
    </citation>
    <scope>IDENTIFICATION</scope>
</reference>
<accession>A0A915KZH6</accession>